<dbReference type="EMBL" id="JAAALK010000081">
    <property type="protein sequence ID" value="KAG8090571.1"/>
    <property type="molecule type" value="Genomic_DNA"/>
</dbReference>
<dbReference type="PANTHER" id="PTHR48046:SF6">
    <property type="entry name" value="GLYCOSYLTRANSFERASE"/>
    <property type="match status" value="1"/>
</dbReference>
<proteinExistence type="inferred from homology"/>
<dbReference type="FunFam" id="3.40.50.2000:FF:000056">
    <property type="entry name" value="Glycosyltransferase"/>
    <property type="match status" value="1"/>
</dbReference>
<comment type="caution">
    <text evidence="6">The sequence shown here is derived from an EMBL/GenBank/DDBJ whole genome shotgun (WGS) entry which is preliminary data.</text>
</comment>
<evidence type="ECO:0000256" key="5">
    <source>
        <dbReference type="RuleBase" id="RU362057"/>
    </source>
</evidence>
<dbReference type="CDD" id="cd03784">
    <property type="entry name" value="GT1_Gtf-like"/>
    <property type="match status" value="1"/>
</dbReference>
<reference evidence="6" key="1">
    <citation type="journal article" date="2021" name="bioRxiv">
        <title>Whole Genome Assembly and Annotation of Northern Wild Rice, Zizania palustris L., Supports a Whole Genome Duplication in the Zizania Genus.</title>
        <authorList>
            <person name="Haas M."/>
            <person name="Kono T."/>
            <person name="Macchietto M."/>
            <person name="Millas R."/>
            <person name="McGilp L."/>
            <person name="Shao M."/>
            <person name="Duquette J."/>
            <person name="Hirsch C.N."/>
            <person name="Kimball J."/>
        </authorList>
    </citation>
    <scope>NUCLEOTIDE SEQUENCE</scope>
    <source>
        <tissue evidence="6">Fresh leaf tissue</tissue>
    </source>
</reference>
<evidence type="ECO:0000313" key="6">
    <source>
        <dbReference type="EMBL" id="KAG8090571.1"/>
    </source>
</evidence>
<dbReference type="PROSITE" id="PS00375">
    <property type="entry name" value="UDPGT"/>
    <property type="match status" value="1"/>
</dbReference>
<name>A0A8J5WIV3_ZIZPA</name>
<dbReference type="PANTHER" id="PTHR48046">
    <property type="entry name" value="UDP-GLYCOSYLTRANSFERASE 72E1"/>
    <property type="match status" value="1"/>
</dbReference>
<comment type="similarity">
    <text evidence="1 4">Belongs to the UDP-glycosyltransferase family.</text>
</comment>
<evidence type="ECO:0000256" key="3">
    <source>
        <dbReference type="ARBA" id="ARBA00022679"/>
    </source>
</evidence>
<dbReference type="Proteomes" id="UP000729402">
    <property type="component" value="Unassembled WGS sequence"/>
</dbReference>
<protein>
    <recommendedName>
        <fullName evidence="5">Glycosyltransferase</fullName>
        <ecNumber evidence="5">2.4.1.-</ecNumber>
    </recommendedName>
</protein>
<evidence type="ECO:0000256" key="2">
    <source>
        <dbReference type="ARBA" id="ARBA00022676"/>
    </source>
</evidence>
<dbReference type="InterPro" id="IPR035595">
    <property type="entry name" value="UDP_glycos_trans_CS"/>
</dbReference>
<dbReference type="InterPro" id="IPR002213">
    <property type="entry name" value="UDP_glucos_trans"/>
</dbReference>
<accession>A0A8J5WIV3</accession>
<evidence type="ECO:0000256" key="1">
    <source>
        <dbReference type="ARBA" id="ARBA00009995"/>
    </source>
</evidence>
<gene>
    <name evidence="6" type="ORF">GUJ93_ZPchr0011g27348</name>
</gene>
<dbReference type="OrthoDB" id="5835829at2759"/>
<dbReference type="AlphaFoldDB" id="A0A8J5WIV3"/>
<evidence type="ECO:0000256" key="4">
    <source>
        <dbReference type="RuleBase" id="RU003718"/>
    </source>
</evidence>
<keyword evidence="2 4" id="KW-0328">Glycosyltransferase</keyword>
<organism evidence="6 7">
    <name type="scientific">Zizania palustris</name>
    <name type="common">Northern wild rice</name>
    <dbReference type="NCBI Taxonomy" id="103762"/>
    <lineage>
        <taxon>Eukaryota</taxon>
        <taxon>Viridiplantae</taxon>
        <taxon>Streptophyta</taxon>
        <taxon>Embryophyta</taxon>
        <taxon>Tracheophyta</taxon>
        <taxon>Spermatophyta</taxon>
        <taxon>Magnoliopsida</taxon>
        <taxon>Liliopsida</taxon>
        <taxon>Poales</taxon>
        <taxon>Poaceae</taxon>
        <taxon>BOP clade</taxon>
        <taxon>Oryzoideae</taxon>
        <taxon>Oryzeae</taxon>
        <taxon>Zizaniinae</taxon>
        <taxon>Zizania</taxon>
    </lineage>
</organism>
<reference evidence="6" key="2">
    <citation type="submission" date="2021-02" db="EMBL/GenBank/DDBJ databases">
        <authorList>
            <person name="Kimball J.A."/>
            <person name="Haas M.W."/>
            <person name="Macchietto M."/>
            <person name="Kono T."/>
            <person name="Duquette J."/>
            <person name="Shao M."/>
        </authorList>
    </citation>
    <scope>NUCLEOTIDE SEQUENCE</scope>
    <source>
        <tissue evidence="6">Fresh leaf tissue</tissue>
    </source>
</reference>
<dbReference type="Pfam" id="PF00201">
    <property type="entry name" value="UDPGT"/>
    <property type="match status" value="1"/>
</dbReference>
<keyword evidence="7" id="KW-1185">Reference proteome</keyword>
<dbReference type="EC" id="2.4.1.-" evidence="5"/>
<evidence type="ECO:0000313" key="7">
    <source>
        <dbReference type="Proteomes" id="UP000729402"/>
    </source>
</evidence>
<dbReference type="GO" id="GO:0008194">
    <property type="term" value="F:UDP-glycosyltransferase activity"/>
    <property type="evidence" value="ECO:0007669"/>
    <property type="project" value="InterPro"/>
</dbReference>
<keyword evidence="3 4" id="KW-0808">Transferase</keyword>
<dbReference type="FunFam" id="3.40.50.2000:FF:000054">
    <property type="entry name" value="Glycosyltransferase"/>
    <property type="match status" value="1"/>
</dbReference>
<sequence>MGWGCSCMLRSPRRTISATEREMENGACNGNDDSARRQPHAAMLATPRMGHLIPLAELAKRLVARHGVRTTLLTFASMASATQREFLAALPAGIEWVSLPPVDLSDLPPDTTVETLMSEECVRSVPALTGILARLGETTDLVAFVADLFGADSFDAAHDAGVPRRYLFYPGNLHSLTLSLSLPELDVSIPGEFRDLAEPVRLPGCVPIPGQDIPAPLQDKSNPGYKWMVHHCKRYRDADAILVNSFQAVEPDAAKAMRVPKPGRPPVYTIGPLIKTNAAPRAAPCLDWLDRQPSKSVVFVSFGSGGALPMEQMRELALGLELSGQRFLWVVRSPSGDDGAAVNGNYYDAESKKDPFVYLPEGFVERTKDVGLLVISWAPQTEVLAHHATSAFVTHCGWNSVLESLQHSVPMVAWPLYAEQRLNAVMLADGVGAALRLPESKGKDDIAAVVREVVEGKGRGAVVRANVAELQEAATDGLRHGAAAAALAEVVDKWTAGRSM</sequence>